<evidence type="ECO:0000256" key="2">
    <source>
        <dbReference type="ARBA" id="ARBA00022649"/>
    </source>
</evidence>
<organism evidence="3 4">
    <name type="scientific">Paenibacillus terrae</name>
    <dbReference type="NCBI Taxonomy" id="159743"/>
    <lineage>
        <taxon>Bacteria</taxon>
        <taxon>Bacillati</taxon>
        <taxon>Bacillota</taxon>
        <taxon>Bacilli</taxon>
        <taxon>Bacillales</taxon>
        <taxon>Paenibacillaceae</taxon>
        <taxon>Paenibacillus</taxon>
    </lineage>
</organism>
<dbReference type="RefSeq" id="WP_137062050.1">
    <property type="nucleotide sequence ID" value="NZ_PNXQ01000012.1"/>
</dbReference>
<evidence type="ECO:0000313" key="3">
    <source>
        <dbReference type="EMBL" id="TKH44219.1"/>
    </source>
</evidence>
<comment type="caution">
    <text evidence="3">The sequence shown here is derived from an EMBL/GenBank/DDBJ whole genome shotgun (WGS) entry which is preliminary data.</text>
</comment>
<dbReference type="Gene3D" id="2.30.30.110">
    <property type="match status" value="1"/>
</dbReference>
<keyword evidence="2" id="KW-1277">Toxin-antitoxin system</keyword>
<reference evidence="3 4" key="1">
    <citation type="submission" date="2018-01" db="EMBL/GenBank/DDBJ databases">
        <title>Bacillales members from the olive rhizosphere are effective biological control agents against Verticillium dahliae.</title>
        <authorList>
            <person name="Gomez-Lama C."/>
            <person name="Legarda G."/>
            <person name="Ruano-Rosa D."/>
            <person name="Pizarro-Tobias P."/>
            <person name="Valverde-Corredor A."/>
            <person name="Niqui J.L."/>
            <person name="Trivino J.C."/>
            <person name="Roca A."/>
            <person name="Mercado-Blanco J."/>
        </authorList>
    </citation>
    <scope>NUCLEOTIDE SEQUENCE [LARGE SCALE GENOMIC DNA]</scope>
    <source>
        <strain evidence="3 4">PIC167</strain>
    </source>
</reference>
<dbReference type="EMBL" id="PNXQ01000012">
    <property type="protein sequence ID" value="TKH44219.1"/>
    <property type="molecule type" value="Genomic_DNA"/>
</dbReference>
<dbReference type="AlphaFoldDB" id="A0A4U2PZE9"/>
<proteinExistence type="inferred from homology"/>
<gene>
    <name evidence="3" type="ORF">C1I60_12880</name>
</gene>
<dbReference type="Pfam" id="PF02452">
    <property type="entry name" value="PemK_toxin"/>
    <property type="match status" value="1"/>
</dbReference>
<protein>
    <recommendedName>
        <fullName evidence="5">MazF family transcriptional regulator</fullName>
    </recommendedName>
</protein>
<evidence type="ECO:0008006" key="5">
    <source>
        <dbReference type="Google" id="ProtNLM"/>
    </source>
</evidence>
<accession>A0A4U2PZE9</accession>
<dbReference type="Proteomes" id="UP000308114">
    <property type="component" value="Unassembled WGS sequence"/>
</dbReference>
<dbReference type="InterPro" id="IPR011067">
    <property type="entry name" value="Plasmid_toxin/cell-grow_inhib"/>
</dbReference>
<dbReference type="InterPro" id="IPR003477">
    <property type="entry name" value="PemK-like"/>
</dbReference>
<dbReference type="SUPFAM" id="SSF50118">
    <property type="entry name" value="Cell growth inhibitor/plasmid maintenance toxic component"/>
    <property type="match status" value="1"/>
</dbReference>
<evidence type="ECO:0000313" key="4">
    <source>
        <dbReference type="Proteomes" id="UP000308114"/>
    </source>
</evidence>
<dbReference type="GO" id="GO:0003677">
    <property type="term" value="F:DNA binding"/>
    <property type="evidence" value="ECO:0007669"/>
    <property type="project" value="InterPro"/>
</dbReference>
<evidence type="ECO:0000256" key="1">
    <source>
        <dbReference type="ARBA" id="ARBA00007521"/>
    </source>
</evidence>
<name>A0A4U2PZE9_9BACL</name>
<comment type="similarity">
    <text evidence="1">Belongs to the PemK/MazF family.</text>
</comment>
<sequence length="122" mass="14169">MELFRGDIYHIKFPYTFDSRYPDGKNKFVLVLQSGEYFEKYNTVSILLITSDDSEKNYETTVTIKQGTTRLRKESYVVCAQPYTVKKSLFDGNGYRGRLDSSVLDEVDEKLYIGLCMDSQNE</sequence>